<evidence type="ECO:0000313" key="5">
    <source>
        <dbReference type="Proteomes" id="UP000184452"/>
    </source>
</evidence>
<keyword evidence="5" id="KW-1185">Reference proteome</keyword>
<name>A0A1M6KYU3_9ACTN</name>
<feature type="domain" description="Peptidase S33 tripeptidyl aminopeptidase-like C-terminal" evidence="3">
    <location>
        <begin position="446"/>
        <end position="541"/>
    </location>
</feature>
<evidence type="ECO:0000313" key="4">
    <source>
        <dbReference type="EMBL" id="SHJ64044.1"/>
    </source>
</evidence>
<gene>
    <name evidence="4" type="ORF">SAMN05421803_10810</name>
</gene>
<sequence length="544" mass="58598">MLGRPYHRTESDTMPHTVPPRPKRPRPLPPLRRSDRTAALAGSALAAVLLTGCATGPERSTADGPGNADTVSAVTDSAPAPGAGIEWRDCTEAELLPPPLEGEERPEVEIPEEMRCSEVAIPVDHDAPGGRTTSLQVAILPHTGEGESRGAVLYVAGGPASPGIPDLPQELETVAELREHFDFVAWNPRGVMGETAEFLPADVCGDQGPGYVDVATEEEFDAVMAEHRAVMEECRDRDPEMFDNMDTFQHVGDMESIRVALGEERLNLYAQSHGGVRATAYADLYPERLESVVLDSVVDNVSDPELREIAFTTAMETRFQDFARWCADSEECALHGQDVTERWQELLTGAAEEPLPADGIAYGRAELSLMGGNLVRNAFSWPLFSEAIESALENGDSTRFHETVGASFYTPNVVAADICADGGPIEDFAGYQEYTELTVGLSENLGHGRALHRLPCAAWPHEGVNPPGPIGTEGLPPFLILASELEFSYAAAMTGEIPGSVAVEVEGTGHGLYFFESGDCVVGHVHRYFVDGVLPEEQAFCATD</sequence>
<dbReference type="Proteomes" id="UP000184452">
    <property type="component" value="Unassembled WGS sequence"/>
</dbReference>
<dbReference type="InterPro" id="IPR029058">
    <property type="entry name" value="AB_hydrolase_fold"/>
</dbReference>
<proteinExistence type="predicted"/>
<feature type="region of interest" description="Disordered" evidence="1">
    <location>
        <begin position="55"/>
        <end position="84"/>
    </location>
</feature>
<dbReference type="EMBL" id="FQZK01000008">
    <property type="protein sequence ID" value="SHJ64044.1"/>
    <property type="molecule type" value="Genomic_DNA"/>
</dbReference>
<dbReference type="SUPFAM" id="SSF53474">
    <property type="entry name" value="alpha/beta-Hydrolases"/>
    <property type="match status" value="1"/>
</dbReference>
<feature type="region of interest" description="Disordered" evidence="1">
    <location>
        <begin position="1"/>
        <end position="34"/>
    </location>
</feature>
<dbReference type="AlphaFoldDB" id="A0A1M6KYU3"/>
<dbReference type="InterPro" id="IPR000073">
    <property type="entry name" value="AB_hydrolase_1"/>
</dbReference>
<accession>A0A1M6KYU3</accession>
<dbReference type="Pfam" id="PF00561">
    <property type="entry name" value="Abhydrolase_1"/>
    <property type="match status" value="1"/>
</dbReference>
<dbReference type="Pfam" id="PF08386">
    <property type="entry name" value="Abhydrolase_4"/>
    <property type="match status" value="1"/>
</dbReference>
<dbReference type="GO" id="GO:0003824">
    <property type="term" value="F:catalytic activity"/>
    <property type="evidence" value="ECO:0007669"/>
    <property type="project" value="UniProtKB-ARBA"/>
</dbReference>
<dbReference type="InterPro" id="IPR013595">
    <property type="entry name" value="Pept_S33_TAP-like_C"/>
</dbReference>
<dbReference type="Gene3D" id="3.40.50.1820">
    <property type="entry name" value="alpha/beta hydrolase"/>
    <property type="match status" value="1"/>
</dbReference>
<organism evidence="4 5">
    <name type="scientific">Nocardiopsis flavescens</name>
    <dbReference type="NCBI Taxonomy" id="758803"/>
    <lineage>
        <taxon>Bacteria</taxon>
        <taxon>Bacillati</taxon>
        <taxon>Actinomycetota</taxon>
        <taxon>Actinomycetes</taxon>
        <taxon>Streptosporangiales</taxon>
        <taxon>Nocardiopsidaceae</taxon>
        <taxon>Nocardiopsis</taxon>
    </lineage>
</organism>
<evidence type="ECO:0000259" key="3">
    <source>
        <dbReference type="Pfam" id="PF08386"/>
    </source>
</evidence>
<evidence type="ECO:0000259" key="2">
    <source>
        <dbReference type="Pfam" id="PF00561"/>
    </source>
</evidence>
<feature type="domain" description="AB hydrolase-1" evidence="2">
    <location>
        <begin position="173"/>
        <end position="334"/>
    </location>
</feature>
<evidence type="ECO:0000256" key="1">
    <source>
        <dbReference type="SAM" id="MobiDB-lite"/>
    </source>
</evidence>
<dbReference type="STRING" id="758803.SAMN05421803_10810"/>
<protein>
    <submittedName>
        <fullName evidence="4">TAP-like protein</fullName>
    </submittedName>
</protein>
<reference evidence="4 5" key="1">
    <citation type="submission" date="2016-11" db="EMBL/GenBank/DDBJ databases">
        <authorList>
            <person name="Jaros S."/>
            <person name="Januszkiewicz K."/>
            <person name="Wedrychowicz H."/>
        </authorList>
    </citation>
    <scope>NUCLEOTIDE SEQUENCE [LARGE SCALE GENOMIC DNA]</scope>
    <source>
        <strain evidence="4 5">CGMCC 4.5723</strain>
    </source>
</reference>